<feature type="non-terminal residue" evidence="1">
    <location>
        <position position="1"/>
    </location>
</feature>
<accession>A0ACA9MMS0</accession>
<evidence type="ECO:0000313" key="2">
    <source>
        <dbReference type="Proteomes" id="UP000789366"/>
    </source>
</evidence>
<reference evidence="1" key="1">
    <citation type="submission" date="2021-06" db="EMBL/GenBank/DDBJ databases">
        <authorList>
            <person name="Kallberg Y."/>
            <person name="Tangrot J."/>
            <person name="Rosling A."/>
        </authorList>
    </citation>
    <scope>NUCLEOTIDE SEQUENCE</scope>
    <source>
        <strain evidence="1">28 12/20/2015</strain>
    </source>
</reference>
<keyword evidence="2" id="KW-1185">Reference proteome</keyword>
<evidence type="ECO:0000313" key="1">
    <source>
        <dbReference type="EMBL" id="CAG8598808.1"/>
    </source>
</evidence>
<organism evidence="1 2">
    <name type="scientific">Cetraspora pellucida</name>
    <dbReference type="NCBI Taxonomy" id="1433469"/>
    <lineage>
        <taxon>Eukaryota</taxon>
        <taxon>Fungi</taxon>
        <taxon>Fungi incertae sedis</taxon>
        <taxon>Mucoromycota</taxon>
        <taxon>Glomeromycotina</taxon>
        <taxon>Glomeromycetes</taxon>
        <taxon>Diversisporales</taxon>
        <taxon>Gigasporaceae</taxon>
        <taxon>Cetraspora</taxon>
    </lineage>
</organism>
<sequence>NASIVSNESVETITASGSQSQEERSPEIGIDTQTKTYVDTVIQTTATAIMRTMQQYMDQQFEAQREWNSQCMDTINQRFTQLEQTSQQSNNNNHQNDDTNQTITNNQQGNMETDRDTGTSQATEQQ</sequence>
<comment type="caution">
    <text evidence="1">The sequence shown here is derived from an EMBL/GenBank/DDBJ whole genome shotgun (WGS) entry which is preliminary data.</text>
</comment>
<proteinExistence type="predicted"/>
<name>A0ACA9MMS0_9GLOM</name>
<dbReference type="Proteomes" id="UP000789366">
    <property type="component" value="Unassembled WGS sequence"/>
</dbReference>
<dbReference type="EMBL" id="CAJVPW010008963">
    <property type="protein sequence ID" value="CAG8598808.1"/>
    <property type="molecule type" value="Genomic_DNA"/>
</dbReference>
<gene>
    <name evidence="1" type="ORF">SPELUC_LOCUS7028</name>
</gene>
<protein>
    <submittedName>
        <fullName evidence="1">13621_t:CDS:1</fullName>
    </submittedName>
</protein>